<sequence length="588" mass="65604">MEEVRRTQNALQDLCTSIQSFISNADGHFVSPVIDYHHPNDYSQRGIQGIRKFLSQAESERDYVTGLAHSASPPNEFTTNAPHLLAVWDEVQRAKPPICLISQKIESIGNIKIDVIADGGNEWIKVNTIKESRLMAEFREQDSYINSDYDSTDSEEAASIRYVSPPALVNSVIDQATSLIIAAKAYSRPAALPHPRVTLVLSRLEEFPERGYEDSRIPATFAAVKTLGVNLVFQHPQPSQPMSQASQPPEPSSQDQIKPLRPRHRILLDLSVVIALCCDSTHRPLPNCDAELESRFRPFRRSETDGKIEIGPHTTVSSDLRDQLKWEAQHPLIEEIQDRLSDIDNDLEFWATEEVKQRVPGIVDVIGGPSEKARAKALFDARDDFWAGSRYEGKEGVLEDLHVRVLDEENDISGLDLVGRSTFERSLISTCQKMLDLQDPSMTRPSTRCVTDGHLVGSSIPPYSQSWSQKKPKGGQSRKSRQPIAAVPPARLPSAHTLRTLVSGVQNRMTILTNNRGAVGKVIREMGVSEGIPDDVAEERRAEAVIWVVNPSSLAEWRRREVEASNERLKTEIARALPMGASEVHLHV</sequence>
<protein>
    <recommendedName>
        <fullName evidence="4">DUF1308 domain-containing protein</fullName>
    </recommendedName>
</protein>
<comment type="caution">
    <text evidence="2">The sequence shown here is derived from an EMBL/GenBank/DDBJ whole genome shotgun (WGS) entry which is preliminary data.</text>
</comment>
<feature type="region of interest" description="Disordered" evidence="1">
    <location>
        <begin position="452"/>
        <end position="487"/>
    </location>
</feature>
<evidence type="ECO:0000313" key="2">
    <source>
        <dbReference type="EMBL" id="ORY26616.1"/>
    </source>
</evidence>
<dbReference type="EMBL" id="MCFC01000046">
    <property type="protein sequence ID" value="ORY26616.1"/>
    <property type="molecule type" value="Genomic_DNA"/>
</dbReference>
<name>A0A1Y2AVV4_9TREE</name>
<feature type="compositionally biased region" description="Basic residues" evidence="1">
    <location>
        <begin position="470"/>
        <end position="481"/>
    </location>
</feature>
<evidence type="ECO:0000256" key="1">
    <source>
        <dbReference type="SAM" id="MobiDB-lite"/>
    </source>
</evidence>
<evidence type="ECO:0008006" key="4">
    <source>
        <dbReference type="Google" id="ProtNLM"/>
    </source>
</evidence>
<dbReference type="PANTHER" id="PTHR13379">
    <property type="entry name" value="UNCHARACTERIZED DUF1308"/>
    <property type="match status" value="1"/>
</dbReference>
<keyword evidence="3" id="KW-1185">Reference proteome</keyword>
<proteinExistence type="predicted"/>
<gene>
    <name evidence="2" type="ORF">BCR39DRAFT_540799</name>
</gene>
<dbReference type="AlphaFoldDB" id="A0A1Y2AVV4"/>
<evidence type="ECO:0000313" key="3">
    <source>
        <dbReference type="Proteomes" id="UP000193986"/>
    </source>
</evidence>
<reference evidence="2 3" key="1">
    <citation type="submission" date="2016-07" db="EMBL/GenBank/DDBJ databases">
        <title>Pervasive Adenine N6-methylation of Active Genes in Fungi.</title>
        <authorList>
            <consortium name="DOE Joint Genome Institute"/>
            <person name="Mondo S.J."/>
            <person name="Dannebaum R.O."/>
            <person name="Kuo R.C."/>
            <person name="Labutti K."/>
            <person name="Haridas S."/>
            <person name="Kuo A."/>
            <person name="Salamov A."/>
            <person name="Ahrendt S.R."/>
            <person name="Lipzen A."/>
            <person name="Sullivan W."/>
            <person name="Andreopoulos W.B."/>
            <person name="Clum A."/>
            <person name="Lindquist E."/>
            <person name="Daum C."/>
            <person name="Ramamoorthy G.K."/>
            <person name="Gryganskyi A."/>
            <person name="Culley D."/>
            <person name="Magnuson J.K."/>
            <person name="James T.Y."/>
            <person name="O'Malley M.A."/>
            <person name="Stajich J.E."/>
            <person name="Spatafora J.W."/>
            <person name="Visel A."/>
            <person name="Grigoriev I.V."/>
        </authorList>
    </citation>
    <scope>NUCLEOTIDE SEQUENCE [LARGE SCALE GENOMIC DNA]</scope>
    <source>
        <strain evidence="2 3">68-887.2</strain>
    </source>
</reference>
<accession>A0A1Y2AVV4</accession>
<dbReference type="OrthoDB" id="14527at2759"/>
<organism evidence="2 3">
    <name type="scientific">Naematelia encephala</name>
    <dbReference type="NCBI Taxonomy" id="71784"/>
    <lineage>
        <taxon>Eukaryota</taxon>
        <taxon>Fungi</taxon>
        <taxon>Dikarya</taxon>
        <taxon>Basidiomycota</taxon>
        <taxon>Agaricomycotina</taxon>
        <taxon>Tremellomycetes</taxon>
        <taxon>Tremellales</taxon>
        <taxon>Naemateliaceae</taxon>
        <taxon>Naematelia</taxon>
    </lineage>
</organism>
<dbReference type="Proteomes" id="UP000193986">
    <property type="component" value="Unassembled WGS sequence"/>
</dbReference>
<dbReference type="PANTHER" id="PTHR13379:SF0">
    <property type="entry name" value="UPF0415 PROTEIN C7ORF25"/>
    <property type="match status" value="1"/>
</dbReference>
<dbReference type="InParanoid" id="A0A1Y2AVV4"/>
<feature type="region of interest" description="Disordered" evidence="1">
    <location>
        <begin position="234"/>
        <end position="257"/>
    </location>
</feature>
<feature type="compositionally biased region" description="Low complexity" evidence="1">
    <location>
        <begin position="234"/>
        <end position="256"/>
    </location>
</feature>